<dbReference type="InterPro" id="IPR016181">
    <property type="entry name" value="Acyl_CoA_acyltransferase"/>
</dbReference>
<name>A0ABV9LX65_9ALTE</name>
<keyword evidence="2" id="KW-1185">Reference proteome</keyword>
<proteinExistence type="predicted"/>
<dbReference type="EMBL" id="JBHSGU010000002">
    <property type="protein sequence ID" value="MFC4700038.1"/>
    <property type="molecule type" value="Genomic_DNA"/>
</dbReference>
<protein>
    <submittedName>
        <fullName evidence="1">GNAT family N-acetyltransferase</fullName>
    </submittedName>
</protein>
<sequence length="213" mass="23955">MTVSVYHPDLAEVTTAYLGADDLKVAASILYNAYFDDPLFVDIFQAEREGYEARLRSAIREEINTFWESEQPLIGLYEEGRLLAVSCMIGPDASFGAGRFWHWRLKMLLTAGYLGTKQMIAKEEKVREKIPAKNYHMLSLIGVHPDHQDIGLGHILMSAMLGLLDEDNQSEGIGVLVTLPKCLSFFNNAKFAHVEDIEVGKITGKVMFRSRNI</sequence>
<dbReference type="Gene3D" id="3.40.630.30">
    <property type="match status" value="1"/>
</dbReference>
<dbReference type="RefSeq" id="WP_382407108.1">
    <property type="nucleotide sequence ID" value="NZ_JBHSGU010000002.1"/>
</dbReference>
<dbReference type="Proteomes" id="UP001595897">
    <property type="component" value="Unassembled WGS sequence"/>
</dbReference>
<accession>A0ABV9LX65</accession>
<gene>
    <name evidence="1" type="ORF">ACFO4O_07725</name>
</gene>
<reference evidence="2" key="1">
    <citation type="journal article" date="2019" name="Int. J. Syst. Evol. Microbiol.">
        <title>The Global Catalogue of Microorganisms (GCM) 10K type strain sequencing project: providing services to taxonomists for standard genome sequencing and annotation.</title>
        <authorList>
            <consortium name="The Broad Institute Genomics Platform"/>
            <consortium name="The Broad Institute Genome Sequencing Center for Infectious Disease"/>
            <person name="Wu L."/>
            <person name="Ma J."/>
        </authorList>
    </citation>
    <scope>NUCLEOTIDE SEQUENCE [LARGE SCALE GENOMIC DNA]</scope>
    <source>
        <strain evidence="2">KACC 12507</strain>
    </source>
</reference>
<evidence type="ECO:0000313" key="2">
    <source>
        <dbReference type="Proteomes" id="UP001595897"/>
    </source>
</evidence>
<organism evidence="1 2">
    <name type="scientific">Glaciecola siphonariae</name>
    <dbReference type="NCBI Taxonomy" id="521012"/>
    <lineage>
        <taxon>Bacteria</taxon>
        <taxon>Pseudomonadati</taxon>
        <taxon>Pseudomonadota</taxon>
        <taxon>Gammaproteobacteria</taxon>
        <taxon>Alteromonadales</taxon>
        <taxon>Alteromonadaceae</taxon>
        <taxon>Glaciecola</taxon>
    </lineage>
</organism>
<dbReference type="SUPFAM" id="SSF55729">
    <property type="entry name" value="Acyl-CoA N-acyltransferases (Nat)"/>
    <property type="match status" value="1"/>
</dbReference>
<comment type="caution">
    <text evidence="1">The sequence shown here is derived from an EMBL/GenBank/DDBJ whole genome shotgun (WGS) entry which is preliminary data.</text>
</comment>
<evidence type="ECO:0000313" key="1">
    <source>
        <dbReference type="EMBL" id="MFC4700038.1"/>
    </source>
</evidence>